<dbReference type="EMBL" id="VIIS01001738">
    <property type="protein sequence ID" value="KAF0293578.1"/>
    <property type="molecule type" value="Genomic_DNA"/>
</dbReference>
<sequence length="156" mass="17566">MVECHVEGASALAETSLPDLRRLNLSGEMYIDWVAVELALSRWPRLERLDLAESSVPAELVRELPDLVPGLTYLDLSGCNVTPWSVASLHRLKNLRHLKLTDVRLINVQWSAVVRDATELVESLQRITSLRELSLGETPRRRGPLQMSFNAAAVEW</sequence>
<protein>
    <submittedName>
        <fullName evidence="1">Uncharacterized protein</fullName>
    </submittedName>
</protein>
<comment type="caution">
    <text evidence="1">The sequence shown here is derived from an EMBL/GenBank/DDBJ whole genome shotgun (WGS) entry which is preliminary data.</text>
</comment>
<proteinExistence type="predicted"/>
<name>A0A6A4VUK1_AMPAM</name>
<dbReference type="InterPro" id="IPR032675">
    <property type="entry name" value="LRR_dom_sf"/>
</dbReference>
<organism evidence="1 2">
    <name type="scientific">Amphibalanus amphitrite</name>
    <name type="common">Striped barnacle</name>
    <name type="synonym">Balanus amphitrite</name>
    <dbReference type="NCBI Taxonomy" id="1232801"/>
    <lineage>
        <taxon>Eukaryota</taxon>
        <taxon>Metazoa</taxon>
        <taxon>Ecdysozoa</taxon>
        <taxon>Arthropoda</taxon>
        <taxon>Crustacea</taxon>
        <taxon>Multicrustacea</taxon>
        <taxon>Cirripedia</taxon>
        <taxon>Thoracica</taxon>
        <taxon>Thoracicalcarea</taxon>
        <taxon>Balanomorpha</taxon>
        <taxon>Balanoidea</taxon>
        <taxon>Balanidae</taxon>
        <taxon>Amphibalaninae</taxon>
        <taxon>Amphibalanus</taxon>
    </lineage>
</organism>
<accession>A0A6A4VUK1</accession>
<dbReference type="OrthoDB" id="5273213at2759"/>
<evidence type="ECO:0000313" key="2">
    <source>
        <dbReference type="Proteomes" id="UP000440578"/>
    </source>
</evidence>
<dbReference type="Proteomes" id="UP000440578">
    <property type="component" value="Unassembled WGS sequence"/>
</dbReference>
<dbReference type="Gene3D" id="3.80.10.10">
    <property type="entry name" value="Ribonuclease Inhibitor"/>
    <property type="match status" value="1"/>
</dbReference>
<evidence type="ECO:0000313" key="1">
    <source>
        <dbReference type="EMBL" id="KAF0293578.1"/>
    </source>
</evidence>
<dbReference type="AlphaFoldDB" id="A0A6A4VUK1"/>
<gene>
    <name evidence="1" type="ORF">FJT64_008665</name>
</gene>
<dbReference type="SUPFAM" id="SSF52047">
    <property type="entry name" value="RNI-like"/>
    <property type="match status" value="1"/>
</dbReference>
<reference evidence="1 2" key="1">
    <citation type="submission" date="2019-07" db="EMBL/GenBank/DDBJ databases">
        <title>Draft genome assembly of a fouling barnacle, Amphibalanus amphitrite (Darwin, 1854): The first reference genome for Thecostraca.</title>
        <authorList>
            <person name="Kim W."/>
        </authorList>
    </citation>
    <scope>NUCLEOTIDE SEQUENCE [LARGE SCALE GENOMIC DNA]</scope>
    <source>
        <strain evidence="1">SNU_AA5</strain>
        <tissue evidence="1">Soma without cirri and trophi</tissue>
    </source>
</reference>
<keyword evidence="2" id="KW-1185">Reference proteome</keyword>